<evidence type="ECO:0000313" key="1">
    <source>
        <dbReference type="EMBL" id="OYR28541.1"/>
    </source>
</evidence>
<protein>
    <submittedName>
        <fullName evidence="1">Histidine kinase-, DNA gyrase B-, and HSP90-like ATPase family protein</fullName>
    </submittedName>
</protein>
<organism evidence="1 2">
    <name type="scientific">Brucella pseudogrignonensis</name>
    <dbReference type="NCBI Taxonomy" id="419475"/>
    <lineage>
        <taxon>Bacteria</taxon>
        <taxon>Pseudomonadati</taxon>
        <taxon>Pseudomonadota</taxon>
        <taxon>Alphaproteobacteria</taxon>
        <taxon>Hyphomicrobiales</taxon>
        <taxon>Brucellaceae</taxon>
        <taxon>Brucella/Ochrobactrum group</taxon>
        <taxon>Brucella</taxon>
    </lineage>
</organism>
<dbReference type="EMBL" id="NNRM01000014">
    <property type="protein sequence ID" value="OYR28541.1"/>
    <property type="molecule type" value="Genomic_DNA"/>
</dbReference>
<keyword evidence="1" id="KW-0418">Kinase</keyword>
<accession>A0A256GPM6</accession>
<gene>
    <name evidence="1" type="ORF">CEV34_1118</name>
</gene>
<keyword evidence="2" id="KW-1185">Reference proteome</keyword>
<dbReference type="GO" id="GO:0016301">
    <property type="term" value="F:kinase activity"/>
    <property type="evidence" value="ECO:0007669"/>
    <property type="project" value="UniProtKB-KW"/>
</dbReference>
<dbReference type="Pfam" id="PF13589">
    <property type="entry name" value="HATPase_c_3"/>
    <property type="match status" value="1"/>
</dbReference>
<name>A0A256GPM6_9HYPH</name>
<sequence length="518" mass="57733">MPASPASRLGPSWKTQYDTIGAGGGVVKKKARTFPAAPIAATLIESLRDIGYSLETALADIIDNSLASGANLIDILADTAGDDPKIAILDNGSGMSPDELIAAMRPGSRNPLEERTGTDLGRFGLGLKTASFSQCRRLTVITARDGVRSAAIWDLDFVAEQNEWLLQLPDPSEAQPWGDQLGSQGTLVIWEALDRLAPKGERGDLVRSLDLAREHLELVFHRYISGERGHARVRMRLNNRELKGFDPFDQSNPATIVGPTEEFRSGRHIVTIQSFTLPHHKKLPAADWERNAGRAGYLKNQGFYVYRARRLIIHGTWFGLARQTELTKLARVKIDIPTGLDAEWKIDVKKASAQPPFNVRERLRRIIETIGATSKRIYTARGRKLVSDARLPVWNRHQDKNEIFYRLNPEHPLISGFVDTLSEEQKAAFDRLTVLIESAIPMESLYADMGSEPENVRNTGIPDDTLRRIVEFTAENLVNSGTSAEEVRLMMQVIEPFRSHWAATEDILNERFGGRGDD</sequence>
<reference evidence="1 2" key="1">
    <citation type="submission" date="2017-07" db="EMBL/GenBank/DDBJ databases">
        <title>Phylogenetic study on the rhizospheric bacterium Ochrobactrum sp. A44.</title>
        <authorList>
            <person name="Krzyzanowska D.M."/>
            <person name="Ossowicki A."/>
            <person name="Rajewska M."/>
            <person name="Maciag T."/>
            <person name="Kaczynski Z."/>
            <person name="Czerwicka M."/>
            <person name="Jafra S."/>
        </authorList>
    </citation>
    <scope>NUCLEOTIDE SEQUENCE [LARGE SCALE GENOMIC DNA]</scope>
    <source>
        <strain evidence="1 2">CCUG 30717</strain>
    </source>
</reference>
<dbReference type="InterPro" id="IPR036890">
    <property type="entry name" value="HATPase_C_sf"/>
</dbReference>
<dbReference type="AlphaFoldDB" id="A0A256GPM6"/>
<keyword evidence="1" id="KW-0808">Transferase</keyword>
<dbReference type="Gene3D" id="3.30.565.10">
    <property type="entry name" value="Histidine kinase-like ATPase, C-terminal domain"/>
    <property type="match status" value="1"/>
</dbReference>
<proteinExistence type="predicted"/>
<evidence type="ECO:0000313" key="2">
    <source>
        <dbReference type="Proteomes" id="UP000216188"/>
    </source>
</evidence>
<dbReference type="Proteomes" id="UP000216188">
    <property type="component" value="Unassembled WGS sequence"/>
</dbReference>
<comment type="caution">
    <text evidence="1">The sequence shown here is derived from an EMBL/GenBank/DDBJ whole genome shotgun (WGS) entry which is preliminary data.</text>
</comment>
<dbReference type="SUPFAM" id="SSF55874">
    <property type="entry name" value="ATPase domain of HSP90 chaperone/DNA topoisomerase II/histidine kinase"/>
    <property type="match status" value="1"/>
</dbReference>